<dbReference type="InterPro" id="IPR014296">
    <property type="entry name" value="RNA_pol_sigma-M_bacilli"/>
</dbReference>
<dbReference type="NCBIfam" id="TIGR02950">
    <property type="entry name" value="SigM_subfam"/>
    <property type="match status" value="1"/>
</dbReference>
<dbReference type="RefSeq" id="WP_368073031.1">
    <property type="nucleotide sequence ID" value="NZ_FNKD01000007.1"/>
</dbReference>
<evidence type="ECO:0000259" key="7">
    <source>
        <dbReference type="Pfam" id="PF08281"/>
    </source>
</evidence>
<reference evidence="8 9" key="1">
    <citation type="submission" date="2016-10" db="EMBL/GenBank/DDBJ databases">
        <authorList>
            <person name="de Groot N.N."/>
        </authorList>
    </citation>
    <scope>NUCLEOTIDE SEQUENCE [LARGE SCALE GENOMIC DNA]</scope>
    <source>
        <strain evidence="8 9">CGMCC 1.10449</strain>
    </source>
</reference>
<dbReference type="STRING" id="553311.SAMN05216231_3843"/>
<feature type="domain" description="RNA polymerase sigma factor 70 region 4 type 2" evidence="7">
    <location>
        <begin position="108"/>
        <end position="159"/>
    </location>
</feature>
<organism evidence="8 9">
    <name type="scientific">Virgibacillus salinus</name>
    <dbReference type="NCBI Taxonomy" id="553311"/>
    <lineage>
        <taxon>Bacteria</taxon>
        <taxon>Bacillati</taxon>
        <taxon>Bacillota</taxon>
        <taxon>Bacilli</taxon>
        <taxon>Bacillales</taxon>
        <taxon>Bacillaceae</taxon>
        <taxon>Virgibacillus</taxon>
    </lineage>
</organism>
<dbReference type="InterPro" id="IPR013324">
    <property type="entry name" value="RNA_pol_sigma_r3/r4-like"/>
</dbReference>
<evidence type="ECO:0000313" key="8">
    <source>
        <dbReference type="EMBL" id="SDR15995.1"/>
    </source>
</evidence>
<keyword evidence="5" id="KW-0804">Transcription</keyword>
<feature type="domain" description="RNA polymerase sigma-70 region 2" evidence="6">
    <location>
        <begin position="14"/>
        <end position="79"/>
    </location>
</feature>
<dbReference type="Gene3D" id="1.10.1740.10">
    <property type="match status" value="1"/>
</dbReference>
<keyword evidence="9" id="KW-1185">Reference proteome</keyword>
<keyword evidence="4" id="KW-0238">DNA-binding</keyword>
<dbReference type="AlphaFoldDB" id="A0A1H1GS38"/>
<dbReference type="PANTHER" id="PTHR43133:SF52">
    <property type="entry name" value="ECF RNA POLYMERASE SIGMA FACTOR SIGL"/>
    <property type="match status" value="1"/>
</dbReference>
<sequence length="170" mass="20574">GRNNVKNNLDSIYNIYFHDIYRFLLSLCHNHHTAEDLVQETFFRAYLNIENYEAENIKTWLFTVAHNAFIDYYRKHKRTDVKEQNFFLPLFDRKKTTEETVVIHDEIQEIIEMLKDLPEKHKYAVLLHDFHGLSYHEAAQVMNVRQPYFKVLLFRGRQAIRNRKAGENER</sequence>
<comment type="similarity">
    <text evidence="1">Belongs to the sigma-70 factor family. ECF subfamily.</text>
</comment>
<dbReference type="Pfam" id="PF08281">
    <property type="entry name" value="Sigma70_r4_2"/>
    <property type="match status" value="1"/>
</dbReference>
<dbReference type="Gene3D" id="1.10.10.10">
    <property type="entry name" value="Winged helix-like DNA-binding domain superfamily/Winged helix DNA-binding domain"/>
    <property type="match status" value="1"/>
</dbReference>
<proteinExistence type="inferred from homology"/>
<dbReference type="GO" id="GO:0006352">
    <property type="term" value="P:DNA-templated transcription initiation"/>
    <property type="evidence" value="ECO:0007669"/>
    <property type="project" value="InterPro"/>
</dbReference>
<dbReference type="InterPro" id="IPR039425">
    <property type="entry name" value="RNA_pol_sigma-70-like"/>
</dbReference>
<dbReference type="InterPro" id="IPR036388">
    <property type="entry name" value="WH-like_DNA-bd_sf"/>
</dbReference>
<evidence type="ECO:0000256" key="4">
    <source>
        <dbReference type="ARBA" id="ARBA00023125"/>
    </source>
</evidence>
<dbReference type="GO" id="GO:0003677">
    <property type="term" value="F:DNA binding"/>
    <property type="evidence" value="ECO:0007669"/>
    <property type="project" value="UniProtKB-KW"/>
</dbReference>
<name>A0A1H1GS38_9BACI</name>
<feature type="non-terminal residue" evidence="8">
    <location>
        <position position="1"/>
    </location>
</feature>
<dbReference type="SUPFAM" id="SSF88946">
    <property type="entry name" value="Sigma2 domain of RNA polymerase sigma factors"/>
    <property type="match status" value="1"/>
</dbReference>
<dbReference type="InterPro" id="IPR013249">
    <property type="entry name" value="RNA_pol_sigma70_r4_t2"/>
</dbReference>
<evidence type="ECO:0000256" key="3">
    <source>
        <dbReference type="ARBA" id="ARBA00023082"/>
    </source>
</evidence>
<dbReference type="Pfam" id="PF04542">
    <property type="entry name" value="Sigma70_r2"/>
    <property type="match status" value="1"/>
</dbReference>
<keyword evidence="2" id="KW-0805">Transcription regulation</keyword>
<dbReference type="PANTHER" id="PTHR43133">
    <property type="entry name" value="RNA POLYMERASE ECF-TYPE SIGMA FACTO"/>
    <property type="match status" value="1"/>
</dbReference>
<accession>A0A1H1GS38</accession>
<dbReference type="EMBL" id="FNKD01000007">
    <property type="protein sequence ID" value="SDR15995.1"/>
    <property type="molecule type" value="Genomic_DNA"/>
</dbReference>
<dbReference type="InterPro" id="IPR013325">
    <property type="entry name" value="RNA_pol_sigma_r2"/>
</dbReference>
<dbReference type="NCBIfam" id="TIGR02937">
    <property type="entry name" value="sigma70-ECF"/>
    <property type="match status" value="1"/>
</dbReference>
<evidence type="ECO:0000313" key="9">
    <source>
        <dbReference type="Proteomes" id="UP000199444"/>
    </source>
</evidence>
<gene>
    <name evidence="8" type="ORF">SAMN05216231_3843</name>
</gene>
<dbReference type="SUPFAM" id="SSF88659">
    <property type="entry name" value="Sigma3 and sigma4 domains of RNA polymerase sigma factors"/>
    <property type="match status" value="1"/>
</dbReference>
<protein>
    <submittedName>
        <fullName evidence="8">RNA polymerase sigma-70 factor, ECF subfamily</fullName>
    </submittedName>
</protein>
<dbReference type="InterPro" id="IPR007627">
    <property type="entry name" value="RNA_pol_sigma70_r2"/>
</dbReference>
<dbReference type="InterPro" id="IPR014284">
    <property type="entry name" value="RNA_pol_sigma-70_dom"/>
</dbReference>
<dbReference type="GO" id="GO:0016987">
    <property type="term" value="F:sigma factor activity"/>
    <property type="evidence" value="ECO:0007669"/>
    <property type="project" value="UniProtKB-KW"/>
</dbReference>
<dbReference type="Proteomes" id="UP000199444">
    <property type="component" value="Unassembled WGS sequence"/>
</dbReference>
<keyword evidence="3" id="KW-0731">Sigma factor</keyword>
<evidence type="ECO:0000259" key="6">
    <source>
        <dbReference type="Pfam" id="PF04542"/>
    </source>
</evidence>
<evidence type="ECO:0000256" key="1">
    <source>
        <dbReference type="ARBA" id="ARBA00010641"/>
    </source>
</evidence>
<evidence type="ECO:0000256" key="2">
    <source>
        <dbReference type="ARBA" id="ARBA00023015"/>
    </source>
</evidence>
<dbReference type="CDD" id="cd06171">
    <property type="entry name" value="Sigma70_r4"/>
    <property type="match status" value="1"/>
</dbReference>
<evidence type="ECO:0000256" key="5">
    <source>
        <dbReference type="ARBA" id="ARBA00023163"/>
    </source>
</evidence>